<evidence type="ECO:0000256" key="3">
    <source>
        <dbReference type="ARBA" id="ARBA00022741"/>
    </source>
</evidence>
<dbReference type="SUPFAM" id="SSF56112">
    <property type="entry name" value="Protein kinase-like (PK-like)"/>
    <property type="match status" value="1"/>
</dbReference>
<dbReference type="Proteomes" id="UP000626109">
    <property type="component" value="Unassembled WGS sequence"/>
</dbReference>
<dbReference type="Gene3D" id="1.10.510.10">
    <property type="entry name" value="Transferase(Phosphotransferase) domain 1"/>
    <property type="match status" value="1"/>
</dbReference>
<comment type="similarity">
    <text evidence="7">Belongs to the protein kinase superfamily.</text>
</comment>
<protein>
    <recommendedName>
        <fullName evidence="9">Protein kinase domain-containing protein</fullName>
    </recommendedName>
</protein>
<keyword evidence="3 6" id="KW-0547">Nucleotide-binding</keyword>
<gene>
    <name evidence="10" type="ORF">PGLA2088_LOCUS51223</name>
</gene>
<comment type="caution">
    <text evidence="10">The sequence shown here is derived from an EMBL/GenBank/DDBJ whole genome shotgun (WGS) entry which is preliminary data.</text>
</comment>
<dbReference type="PANTHER" id="PTHR24353">
    <property type="entry name" value="CYCLIC NUCLEOTIDE-DEPENDENT PROTEIN KINASE"/>
    <property type="match status" value="1"/>
</dbReference>
<feature type="non-terminal residue" evidence="10">
    <location>
        <position position="1"/>
    </location>
</feature>
<dbReference type="PROSITE" id="PS00107">
    <property type="entry name" value="PROTEIN_KINASE_ATP"/>
    <property type="match status" value="1"/>
</dbReference>
<feature type="binding site" evidence="6">
    <location>
        <position position="73"/>
    </location>
    <ligand>
        <name>ATP</name>
        <dbReference type="ChEBI" id="CHEBI:30616"/>
    </ligand>
</feature>
<sequence>DAELWKMSSEAFHRAVKGPILEYMKERIALQNTMVGLETLECLQVVGRGGFGVVKMVKSTTTGTRYALKCVRKKVAVEQRQQTALAMERNILAELDHPFIIKFVRSFQGVQYVYFLMELVTGGELLDALEGIGLLNRSQAQFYSGSIVLGLEFLHERRIAYLDLKGENCLVDQHGYLKIIDFGVAERVSDGRIHAVKGTPLFMAPEVIMGKGYTTSADLWSLGVCLFDFMVGSFPFASDSASNAEIFRAVLKSTLKFPKWLGMQEQDAKDLIKGLLNKDNPEKRPGAGQRGYAELKEHKFFEGFCWDGLLARQLDPPHIPKGETYAEDAAEPEQAAAVFKAGASAAEDDLEGDDVDWVDPDPSWNEDF</sequence>
<keyword evidence="1 7" id="KW-0723">Serine/threonine-protein kinase</keyword>
<reference evidence="10" key="1">
    <citation type="submission" date="2021-02" db="EMBL/GenBank/DDBJ databases">
        <authorList>
            <person name="Dougan E. K."/>
            <person name="Rhodes N."/>
            <person name="Thang M."/>
            <person name="Chan C."/>
        </authorList>
    </citation>
    <scope>NUCLEOTIDE SEQUENCE</scope>
</reference>
<accession>A0A813M0L2</accession>
<keyword evidence="2" id="KW-0808">Transferase</keyword>
<evidence type="ECO:0000256" key="5">
    <source>
        <dbReference type="ARBA" id="ARBA00022840"/>
    </source>
</evidence>
<name>A0A813M0L2_POLGL</name>
<feature type="domain" description="Protein kinase" evidence="9">
    <location>
        <begin position="40"/>
        <end position="301"/>
    </location>
</feature>
<dbReference type="GO" id="GO:0005524">
    <property type="term" value="F:ATP binding"/>
    <property type="evidence" value="ECO:0007669"/>
    <property type="project" value="UniProtKB-UniRule"/>
</dbReference>
<dbReference type="InterPro" id="IPR008271">
    <property type="entry name" value="Ser/Thr_kinase_AS"/>
</dbReference>
<dbReference type="Pfam" id="PF00069">
    <property type="entry name" value="Pkinase"/>
    <property type="match status" value="1"/>
</dbReference>
<dbReference type="GO" id="GO:0005952">
    <property type="term" value="C:cAMP-dependent protein kinase complex"/>
    <property type="evidence" value="ECO:0007669"/>
    <property type="project" value="TreeGrafter"/>
</dbReference>
<keyword evidence="4" id="KW-0418">Kinase</keyword>
<evidence type="ECO:0000313" key="11">
    <source>
        <dbReference type="Proteomes" id="UP000626109"/>
    </source>
</evidence>
<evidence type="ECO:0000313" key="10">
    <source>
        <dbReference type="EMBL" id="CAE8743046.1"/>
    </source>
</evidence>
<evidence type="ECO:0000256" key="4">
    <source>
        <dbReference type="ARBA" id="ARBA00022777"/>
    </source>
</evidence>
<dbReference type="InterPro" id="IPR011009">
    <property type="entry name" value="Kinase-like_dom_sf"/>
</dbReference>
<evidence type="ECO:0000256" key="8">
    <source>
        <dbReference type="SAM" id="MobiDB-lite"/>
    </source>
</evidence>
<feature type="region of interest" description="Disordered" evidence="8">
    <location>
        <begin position="320"/>
        <end position="368"/>
    </location>
</feature>
<proteinExistence type="inferred from homology"/>
<dbReference type="GO" id="GO:0004691">
    <property type="term" value="F:cAMP-dependent protein kinase activity"/>
    <property type="evidence" value="ECO:0007669"/>
    <property type="project" value="TreeGrafter"/>
</dbReference>
<dbReference type="PROSITE" id="PS50011">
    <property type="entry name" value="PROTEIN_KINASE_DOM"/>
    <property type="match status" value="1"/>
</dbReference>
<evidence type="ECO:0000256" key="1">
    <source>
        <dbReference type="ARBA" id="ARBA00022527"/>
    </source>
</evidence>
<evidence type="ECO:0000256" key="2">
    <source>
        <dbReference type="ARBA" id="ARBA00022679"/>
    </source>
</evidence>
<dbReference type="SMART" id="SM00220">
    <property type="entry name" value="S_TKc"/>
    <property type="match status" value="1"/>
</dbReference>
<organism evidence="10 11">
    <name type="scientific">Polarella glacialis</name>
    <name type="common">Dinoflagellate</name>
    <dbReference type="NCBI Taxonomy" id="89957"/>
    <lineage>
        <taxon>Eukaryota</taxon>
        <taxon>Sar</taxon>
        <taxon>Alveolata</taxon>
        <taxon>Dinophyceae</taxon>
        <taxon>Suessiales</taxon>
        <taxon>Suessiaceae</taxon>
        <taxon>Polarella</taxon>
    </lineage>
</organism>
<feature type="compositionally biased region" description="Acidic residues" evidence="8">
    <location>
        <begin position="346"/>
        <end position="368"/>
    </location>
</feature>
<dbReference type="EMBL" id="CAJNNW010037581">
    <property type="protein sequence ID" value="CAE8743046.1"/>
    <property type="molecule type" value="Genomic_DNA"/>
</dbReference>
<dbReference type="AlphaFoldDB" id="A0A813M0L2"/>
<dbReference type="PANTHER" id="PTHR24353:SF37">
    <property type="entry name" value="CAMP-DEPENDENT PROTEIN KINASE CATALYTIC SUBUNIT PRKX"/>
    <property type="match status" value="1"/>
</dbReference>
<dbReference type="Gene3D" id="3.30.200.20">
    <property type="entry name" value="Phosphorylase Kinase, domain 1"/>
    <property type="match status" value="1"/>
</dbReference>
<evidence type="ECO:0000256" key="6">
    <source>
        <dbReference type="PROSITE-ProRule" id="PRU10141"/>
    </source>
</evidence>
<keyword evidence="5 6" id="KW-0067">ATP-binding</keyword>
<feature type="compositionally biased region" description="Low complexity" evidence="8">
    <location>
        <begin position="332"/>
        <end position="345"/>
    </location>
</feature>
<evidence type="ECO:0000259" key="9">
    <source>
        <dbReference type="PROSITE" id="PS50011"/>
    </source>
</evidence>
<dbReference type="PROSITE" id="PS00108">
    <property type="entry name" value="PROTEIN_KINASE_ST"/>
    <property type="match status" value="1"/>
</dbReference>
<evidence type="ECO:0000256" key="7">
    <source>
        <dbReference type="RuleBase" id="RU000304"/>
    </source>
</evidence>
<dbReference type="InterPro" id="IPR017441">
    <property type="entry name" value="Protein_kinase_ATP_BS"/>
</dbReference>
<dbReference type="InterPro" id="IPR000719">
    <property type="entry name" value="Prot_kinase_dom"/>
</dbReference>